<gene>
    <name evidence="5" type="ORF">DUI87_29816</name>
</gene>
<name>A0A3M0IY41_HIRRU</name>
<comment type="caution">
    <text evidence="5">The sequence shown here is derived from an EMBL/GenBank/DDBJ whole genome shotgun (WGS) entry which is preliminary data.</text>
</comment>
<dbReference type="Proteomes" id="UP000269221">
    <property type="component" value="Unassembled WGS sequence"/>
</dbReference>
<evidence type="ECO:0000313" key="6">
    <source>
        <dbReference type="Proteomes" id="UP000269221"/>
    </source>
</evidence>
<dbReference type="PANTHER" id="PTHR19422:SF123">
    <property type="entry name" value="RT1 CLASS I, LOCUS CE15"/>
    <property type="match status" value="1"/>
</dbReference>
<organism evidence="5 6">
    <name type="scientific">Hirundo rustica rustica</name>
    <dbReference type="NCBI Taxonomy" id="333673"/>
    <lineage>
        <taxon>Eukaryota</taxon>
        <taxon>Metazoa</taxon>
        <taxon>Chordata</taxon>
        <taxon>Craniata</taxon>
        <taxon>Vertebrata</taxon>
        <taxon>Euteleostomi</taxon>
        <taxon>Archelosauria</taxon>
        <taxon>Archosauria</taxon>
        <taxon>Dinosauria</taxon>
        <taxon>Saurischia</taxon>
        <taxon>Theropoda</taxon>
        <taxon>Coelurosauria</taxon>
        <taxon>Aves</taxon>
        <taxon>Neognathae</taxon>
        <taxon>Neoaves</taxon>
        <taxon>Telluraves</taxon>
        <taxon>Australaves</taxon>
        <taxon>Passeriformes</taxon>
        <taxon>Sylvioidea</taxon>
        <taxon>Hirundinidae</taxon>
        <taxon>Hirundo</taxon>
    </lineage>
</organism>
<accession>A0A3M0IY41</accession>
<dbReference type="GO" id="GO:0004190">
    <property type="term" value="F:aspartic-type endopeptidase activity"/>
    <property type="evidence" value="ECO:0007669"/>
    <property type="project" value="UniProtKB-KW"/>
</dbReference>
<dbReference type="InterPro" id="IPR001995">
    <property type="entry name" value="Peptidase_A2_cat"/>
</dbReference>
<protein>
    <recommendedName>
        <fullName evidence="4">Peptidase A2 domain-containing protein</fullName>
    </recommendedName>
</protein>
<dbReference type="InterPro" id="IPR043128">
    <property type="entry name" value="Rev_trsase/Diguanyl_cyclase"/>
</dbReference>
<proteinExistence type="predicted"/>
<evidence type="ECO:0000256" key="2">
    <source>
        <dbReference type="ARBA" id="ARBA00022750"/>
    </source>
</evidence>
<dbReference type="InterPro" id="IPR051592">
    <property type="entry name" value="HERV-K_Pro_peptidase_A2"/>
</dbReference>
<dbReference type="GO" id="GO:0006508">
    <property type="term" value="P:proteolysis"/>
    <property type="evidence" value="ECO:0007669"/>
    <property type="project" value="UniProtKB-KW"/>
</dbReference>
<sequence>MTPSLKRRSSVSPKPSNTFKWDPMGTWTANTGNDVAIITRSEWPWDWELTPIIRAISGIREAVVSMRSRHPIIIEGPKRQVVTIRPFVSQLSPRRLRAEEAGFEIQEKIQRTNPWAYLGLHITERNIVPQQLVIKDNVKTLRDLHQLFGSSIGCSCC</sequence>
<feature type="domain" description="Peptidase A2" evidence="4">
    <location>
        <begin position="30"/>
        <end position="122"/>
    </location>
</feature>
<evidence type="ECO:0000256" key="3">
    <source>
        <dbReference type="ARBA" id="ARBA00022801"/>
    </source>
</evidence>
<dbReference type="Gene3D" id="3.30.70.270">
    <property type="match status" value="1"/>
</dbReference>
<keyword evidence="3" id="KW-0378">Hydrolase</keyword>
<evidence type="ECO:0000313" key="5">
    <source>
        <dbReference type="EMBL" id="RMB93744.1"/>
    </source>
</evidence>
<dbReference type="EMBL" id="QRBI01000206">
    <property type="protein sequence ID" value="RMB93744.1"/>
    <property type="molecule type" value="Genomic_DNA"/>
</dbReference>
<keyword evidence="1" id="KW-0645">Protease</keyword>
<evidence type="ECO:0000256" key="1">
    <source>
        <dbReference type="ARBA" id="ARBA00022670"/>
    </source>
</evidence>
<keyword evidence="6" id="KW-1185">Reference proteome</keyword>
<dbReference type="PANTHER" id="PTHR19422">
    <property type="entry name" value="GAG RETROVIRAL POLYPROTEIN"/>
    <property type="match status" value="1"/>
</dbReference>
<keyword evidence="2" id="KW-0064">Aspartyl protease</keyword>
<dbReference type="AlphaFoldDB" id="A0A3M0IY41"/>
<reference evidence="5 6" key="1">
    <citation type="submission" date="2018-07" db="EMBL/GenBank/DDBJ databases">
        <title>A high quality draft genome assembly of the barn swallow (H. rustica rustica).</title>
        <authorList>
            <person name="Formenti G."/>
            <person name="Chiara M."/>
            <person name="Poveda L."/>
            <person name="Francoijs K.-J."/>
            <person name="Bonisoli-Alquati A."/>
            <person name="Canova L."/>
            <person name="Gianfranceschi L."/>
            <person name="Horner D.S."/>
            <person name="Saino N."/>
        </authorList>
    </citation>
    <scope>NUCLEOTIDE SEQUENCE [LARGE SCALE GENOMIC DNA]</scope>
    <source>
        <strain evidence="5">Chelidonia</strain>
        <tissue evidence="5">Blood</tissue>
    </source>
</reference>
<dbReference type="InterPro" id="IPR021109">
    <property type="entry name" value="Peptidase_aspartic_dom_sf"/>
</dbReference>
<dbReference type="PROSITE" id="PS50175">
    <property type="entry name" value="ASP_PROT_RETROV"/>
    <property type="match status" value="1"/>
</dbReference>
<evidence type="ECO:0000259" key="4">
    <source>
        <dbReference type="PROSITE" id="PS50175"/>
    </source>
</evidence>
<dbReference type="Gene3D" id="2.40.70.10">
    <property type="entry name" value="Acid Proteases"/>
    <property type="match status" value="1"/>
</dbReference>